<protein>
    <submittedName>
        <fullName evidence="2">Uncharacterized protein</fullName>
    </submittedName>
</protein>
<name>A0A4Y2JUD3_ARAVE</name>
<organism evidence="2 3">
    <name type="scientific">Araneus ventricosus</name>
    <name type="common">Orbweaver spider</name>
    <name type="synonym">Epeira ventricosa</name>
    <dbReference type="NCBI Taxonomy" id="182803"/>
    <lineage>
        <taxon>Eukaryota</taxon>
        <taxon>Metazoa</taxon>
        <taxon>Ecdysozoa</taxon>
        <taxon>Arthropoda</taxon>
        <taxon>Chelicerata</taxon>
        <taxon>Arachnida</taxon>
        <taxon>Araneae</taxon>
        <taxon>Araneomorphae</taxon>
        <taxon>Entelegynae</taxon>
        <taxon>Araneoidea</taxon>
        <taxon>Araneidae</taxon>
        <taxon>Araneus</taxon>
    </lineage>
</organism>
<dbReference type="AlphaFoldDB" id="A0A4Y2JUD3"/>
<evidence type="ECO:0000256" key="1">
    <source>
        <dbReference type="SAM" id="MobiDB-lite"/>
    </source>
</evidence>
<evidence type="ECO:0000313" key="2">
    <source>
        <dbReference type="EMBL" id="GBM93941.1"/>
    </source>
</evidence>
<dbReference type="Proteomes" id="UP000499080">
    <property type="component" value="Unassembled WGS sequence"/>
</dbReference>
<proteinExistence type="predicted"/>
<keyword evidence="3" id="KW-1185">Reference proteome</keyword>
<gene>
    <name evidence="2" type="ORF">AVEN_273614_1</name>
</gene>
<evidence type="ECO:0000313" key="3">
    <source>
        <dbReference type="Proteomes" id="UP000499080"/>
    </source>
</evidence>
<dbReference type="EMBL" id="BGPR01003921">
    <property type="protein sequence ID" value="GBM93941.1"/>
    <property type="molecule type" value="Genomic_DNA"/>
</dbReference>
<reference evidence="2 3" key="1">
    <citation type="journal article" date="2019" name="Sci. Rep.">
        <title>Orb-weaving spider Araneus ventricosus genome elucidates the spidroin gene catalogue.</title>
        <authorList>
            <person name="Kono N."/>
            <person name="Nakamura H."/>
            <person name="Ohtoshi R."/>
            <person name="Moran D.A.P."/>
            <person name="Shinohara A."/>
            <person name="Yoshida Y."/>
            <person name="Fujiwara M."/>
            <person name="Mori M."/>
            <person name="Tomita M."/>
            <person name="Arakawa K."/>
        </authorList>
    </citation>
    <scope>NUCLEOTIDE SEQUENCE [LARGE SCALE GENOMIC DNA]</scope>
</reference>
<feature type="region of interest" description="Disordered" evidence="1">
    <location>
        <begin position="256"/>
        <end position="305"/>
    </location>
</feature>
<sequence length="305" mass="34937">MLSSSSPVYVRRFYLSVSDHCSCGGIGPTLHYAMECALTVSWPMRKPAPNFEQEWLKRVANNLVSRHKIHRIVKFISFENLFGRPETLDGGLDQWLVSFVVYRLGEEFLALLGQRGFGWNGVKNGREKKQNAAFLVSFKLVGGAEGPHRRGEEKASPWQVSVLIRTQGRSHHPMLLRFRVSWKLWSQKVRGHPPRDPFYPMRSAKGSCPLRNCYAPGRPEISWVGERIISDVAPELRLVKTHSRDLQPPKKVLEAFKGPRKDSQSPQQISKNFPRKFSKPLRDDAKRVNHPSKFLRISQESSRSI</sequence>
<accession>A0A4Y2JUD3</accession>
<comment type="caution">
    <text evidence="2">The sequence shown here is derived from an EMBL/GenBank/DDBJ whole genome shotgun (WGS) entry which is preliminary data.</text>
</comment>